<sequence>MSSQALDHRVLQQAADWYARLAGHPGDLALRMALEQWLVTDEAHRQAWAFVERVSERFAPLQPEADSASNVLKQIRHGDQSRRAMLRGALTVSGVGVLGWLGWQGGLRQSWLAWQANLHTAVGQVEERLLADGTRLWLNSGSAVDVRFDARHRALYLYRGEVLIVTAADARPLQVHTRQGSLQPLGTRFSVLQDDGRTQLSVFAGEVLARCAESGLQQRVVAGRAVSFDSRRFTDQHEAAAMRESWREGVLLARDTDLRSLVAELARYRPGYMGVAPEVADLRIMGSYPLHDTDQALEMLAHTLPVRIERRLPWWVSVEPVD</sequence>
<dbReference type="Pfam" id="PF04773">
    <property type="entry name" value="FecR"/>
    <property type="match status" value="1"/>
</dbReference>
<dbReference type="Gene3D" id="2.60.120.1440">
    <property type="match status" value="1"/>
</dbReference>
<organism evidence="3 4">
    <name type="scientific">Pseudomonas monteilii</name>
    <dbReference type="NCBI Taxonomy" id="76759"/>
    <lineage>
        <taxon>Bacteria</taxon>
        <taxon>Pseudomonadati</taxon>
        <taxon>Pseudomonadota</taxon>
        <taxon>Gammaproteobacteria</taxon>
        <taxon>Pseudomonadales</taxon>
        <taxon>Pseudomonadaceae</taxon>
        <taxon>Pseudomonas</taxon>
    </lineage>
</organism>
<comment type="caution">
    <text evidence="3">The sequence shown here is derived from an EMBL/GenBank/DDBJ whole genome shotgun (WGS) entry which is preliminary data.</text>
</comment>
<dbReference type="InterPro" id="IPR006860">
    <property type="entry name" value="FecR"/>
</dbReference>
<evidence type="ECO:0000313" key="3">
    <source>
        <dbReference type="EMBL" id="RII77613.1"/>
    </source>
</evidence>
<protein>
    <submittedName>
        <fullName evidence="3">DUF4880 domain-containing protein</fullName>
    </submittedName>
</protein>
<dbReference type="InterPro" id="IPR012373">
    <property type="entry name" value="Ferrdict_sens_TM"/>
</dbReference>
<dbReference type="InterPro" id="IPR032623">
    <property type="entry name" value="FecR_N"/>
</dbReference>
<dbReference type="PANTHER" id="PTHR30273">
    <property type="entry name" value="PERIPLASMIC SIGNAL SENSOR AND SIGMA FACTOR ACTIVATOR FECR-RELATED"/>
    <property type="match status" value="1"/>
</dbReference>
<dbReference type="PIRSF" id="PIRSF018266">
    <property type="entry name" value="FecR"/>
    <property type="match status" value="1"/>
</dbReference>
<dbReference type="Proteomes" id="UP000265875">
    <property type="component" value="Unassembled WGS sequence"/>
</dbReference>
<dbReference type="EMBL" id="QWLL01000029">
    <property type="protein sequence ID" value="RII77613.1"/>
    <property type="molecule type" value="Genomic_DNA"/>
</dbReference>
<dbReference type="RefSeq" id="WP_119369841.1">
    <property type="nucleotide sequence ID" value="NZ_QWLL01000029.1"/>
</dbReference>
<gene>
    <name evidence="3" type="ORF">D0894_11735</name>
</gene>
<proteinExistence type="predicted"/>
<evidence type="ECO:0000259" key="2">
    <source>
        <dbReference type="Pfam" id="PF16220"/>
    </source>
</evidence>
<dbReference type="PANTHER" id="PTHR30273:SF2">
    <property type="entry name" value="PROTEIN FECR"/>
    <property type="match status" value="1"/>
</dbReference>
<accession>A0A399M728</accession>
<dbReference type="Pfam" id="PF16220">
    <property type="entry name" value="DUF4880"/>
    <property type="match status" value="1"/>
</dbReference>
<dbReference type="AlphaFoldDB" id="A0A399M728"/>
<dbReference type="GO" id="GO:0016989">
    <property type="term" value="F:sigma factor antagonist activity"/>
    <property type="evidence" value="ECO:0007669"/>
    <property type="project" value="TreeGrafter"/>
</dbReference>
<reference evidence="3 4" key="1">
    <citation type="submission" date="2018-08" db="EMBL/GenBank/DDBJ databases">
        <title>Draft genome sequence of the cyanotroph, Pseudomonas monteilii BCN3.</title>
        <authorList>
            <person name="Jones L.B."/>
            <person name="Kunz D.A."/>
        </authorList>
    </citation>
    <scope>NUCLEOTIDE SEQUENCE [LARGE SCALE GENOMIC DNA]</scope>
    <source>
        <strain evidence="3 4">BCN3</strain>
    </source>
</reference>
<evidence type="ECO:0000313" key="4">
    <source>
        <dbReference type="Proteomes" id="UP000265875"/>
    </source>
</evidence>
<evidence type="ECO:0000259" key="1">
    <source>
        <dbReference type="Pfam" id="PF04773"/>
    </source>
</evidence>
<feature type="domain" description="FecR N-terminal" evidence="2">
    <location>
        <begin position="12"/>
        <end position="54"/>
    </location>
</feature>
<feature type="domain" description="FecR protein" evidence="1">
    <location>
        <begin position="118"/>
        <end position="207"/>
    </location>
</feature>
<name>A0A399M728_9PSED</name>